<proteinExistence type="predicted"/>
<dbReference type="Gramene" id="Zm00001eb312880_T001">
    <property type="protein sequence ID" value="Zm00001eb312880_P001"/>
    <property type="gene ID" value="Zm00001eb312880"/>
</dbReference>
<evidence type="ECO:0000313" key="2">
    <source>
        <dbReference type="Proteomes" id="UP000007305"/>
    </source>
</evidence>
<reference evidence="1" key="2">
    <citation type="submission" date="2019-07" db="EMBL/GenBank/DDBJ databases">
        <authorList>
            <person name="Seetharam A."/>
            <person name="Woodhouse M."/>
            <person name="Cannon E."/>
        </authorList>
    </citation>
    <scope>NUCLEOTIDE SEQUENCE [LARGE SCALE GENOMIC DNA]</scope>
    <source>
        <strain evidence="1">cv. B73</strain>
    </source>
</reference>
<sequence length="113" mass="12351">MNIPEDVHDNHILLSPESPLSRQDLVSWKMALDKRQLPEVDRNCLFKLSGYIDIDKINTAAWPALAADLDAGDQSITALAFGFTRLFQPNKPVTKGQAALAFSAGDSGEVVLE</sequence>
<organism evidence="1 2">
    <name type="scientific">Zea mays</name>
    <name type="common">Maize</name>
    <dbReference type="NCBI Taxonomy" id="4577"/>
    <lineage>
        <taxon>Eukaryota</taxon>
        <taxon>Viridiplantae</taxon>
        <taxon>Streptophyta</taxon>
        <taxon>Embryophyta</taxon>
        <taxon>Tracheophyta</taxon>
        <taxon>Spermatophyta</taxon>
        <taxon>Magnoliopsida</taxon>
        <taxon>Liliopsida</taxon>
        <taxon>Poales</taxon>
        <taxon>Poaceae</taxon>
        <taxon>PACMAD clade</taxon>
        <taxon>Panicoideae</taxon>
        <taxon>Andropogonodae</taxon>
        <taxon>Andropogoneae</taxon>
        <taxon>Tripsacinae</taxon>
        <taxon>Zea</taxon>
    </lineage>
</organism>
<reference evidence="2" key="1">
    <citation type="submission" date="2015-12" db="EMBL/GenBank/DDBJ databases">
        <title>Update maize B73 reference genome by single molecule sequencing technologies.</title>
        <authorList>
            <consortium name="Maize Genome Sequencing Project"/>
            <person name="Ware D."/>
        </authorList>
    </citation>
    <scope>NUCLEOTIDE SEQUENCE [LARGE SCALE GENOMIC DNA]</scope>
    <source>
        <strain evidence="2">cv. B73</strain>
    </source>
</reference>
<name>A0A804QA36_MAIZE</name>
<reference evidence="1" key="3">
    <citation type="submission" date="2021-05" db="UniProtKB">
        <authorList>
            <consortium name="EnsemblPlants"/>
        </authorList>
    </citation>
    <scope>IDENTIFICATION</scope>
    <source>
        <strain evidence="1">cv. B73</strain>
    </source>
</reference>
<protein>
    <submittedName>
        <fullName evidence="1">Uncharacterized protein</fullName>
    </submittedName>
</protein>
<dbReference type="PANTHER" id="PTHR33740:SF3">
    <property type="entry name" value="GPI-ANCHORED ADHESIN-LIKE PROTEIN"/>
    <property type="match status" value="1"/>
</dbReference>
<evidence type="ECO:0000313" key="1">
    <source>
        <dbReference type="EnsemblPlants" id="Zm00001eb312880_P001"/>
    </source>
</evidence>
<dbReference type="Proteomes" id="UP000007305">
    <property type="component" value="Chromosome 7"/>
</dbReference>
<dbReference type="AlphaFoldDB" id="A0A804QA36"/>
<keyword evidence="2" id="KW-1185">Reference proteome</keyword>
<dbReference type="EnsemblPlants" id="Zm00001eb312880_T001">
    <property type="protein sequence ID" value="Zm00001eb312880_P001"/>
    <property type="gene ID" value="Zm00001eb312880"/>
</dbReference>
<accession>A0A804QA36</accession>
<dbReference type="PANTHER" id="PTHR33740">
    <property type="entry name" value="GPI-ANCHORED ADHESIN-LIKE PROTEIN"/>
    <property type="match status" value="1"/>
</dbReference>